<dbReference type="EMBL" id="STFF01000002">
    <property type="protein sequence ID" value="THU40183.1"/>
    <property type="molecule type" value="Genomic_DNA"/>
</dbReference>
<dbReference type="InterPro" id="IPR035992">
    <property type="entry name" value="Ricin_B-like_lectins"/>
</dbReference>
<dbReference type="GO" id="GO:0006508">
    <property type="term" value="P:proteolysis"/>
    <property type="evidence" value="ECO:0007669"/>
    <property type="project" value="TreeGrafter"/>
</dbReference>
<dbReference type="Gene3D" id="2.80.10.50">
    <property type="match status" value="2"/>
</dbReference>
<keyword evidence="2" id="KW-1015">Disulfide bond</keyword>
<evidence type="ECO:0000256" key="3">
    <source>
        <dbReference type="SAM" id="SignalP"/>
    </source>
</evidence>
<dbReference type="InterPro" id="IPR043543">
    <property type="entry name" value="PAPPA/PAPPA2"/>
</dbReference>
<dbReference type="PROSITE" id="PS50853">
    <property type="entry name" value="FN3"/>
    <property type="match status" value="1"/>
</dbReference>
<dbReference type="CDD" id="cd00161">
    <property type="entry name" value="beta-trefoil_Ricin-like"/>
    <property type="match status" value="1"/>
</dbReference>
<dbReference type="SUPFAM" id="SSF50370">
    <property type="entry name" value="Ricin B-like lectins"/>
    <property type="match status" value="1"/>
</dbReference>
<feature type="domain" description="Fibronectin type-III" evidence="4">
    <location>
        <begin position="581"/>
        <end position="673"/>
    </location>
</feature>
<keyword evidence="1 3" id="KW-0732">Signal</keyword>
<dbReference type="Gene3D" id="2.60.40.740">
    <property type="match status" value="1"/>
</dbReference>
<feature type="signal peptide" evidence="3">
    <location>
        <begin position="1"/>
        <end position="32"/>
    </location>
</feature>
<dbReference type="SMART" id="SM00560">
    <property type="entry name" value="LamGL"/>
    <property type="match status" value="2"/>
</dbReference>
<dbReference type="InterPro" id="IPR000772">
    <property type="entry name" value="Ricin_B_lectin"/>
</dbReference>
<comment type="caution">
    <text evidence="5">The sequence shown here is derived from an EMBL/GenBank/DDBJ whole genome shotgun (WGS) entry which is preliminary data.</text>
</comment>
<dbReference type="InterPro" id="IPR026444">
    <property type="entry name" value="Secre_tail"/>
</dbReference>
<dbReference type="CDD" id="cd00063">
    <property type="entry name" value="FN3"/>
    <property type="match status" value="1"/>
</dbReference>
<dbReference type="GO" id="GO:0016020">
    <property type="term" value="C:membrane"/>
    <property type="evidence" value="ECO:0007669"/>
    <property type="project" value="InterPro"/>
</dbReference>
<dbReference type="GO" id="GO:0007166">
    <property type="term" value="P:cell surface receptor signaling pathway"/>
    <property type="evidence" value="ECO:0007669"/>
    <property type="project" value="TreeGrafter"/>
</dbReference>
<dbReference type="Gene3D" id="1.50.10.100">
    <property type="entry name" value="Chondroitin AC/alginate lyase"/>
    <property type="match status" value="1"/>
</dbReference>
<dbReference type="Gene3D" id="2.60.120.200">
    <property type="match status" value="3"/>
</dbReference>
<dbReference type="GO" id="GO:0005509">
    <property type="term" value="F:calcium ion binding"/>
    <property type="evidence" value="ECO:0007669"/>
    <property type="project" value="InterPro"/>
</dbReference>
<dbReference type="Pfam" id="PF05345">
    <property type="entry name" value="He_PIG"/>
    <property type="match status" value="1"/>
</dbReference>
<dbReference type="InterPro" id="IPR036116">
    <property type="entry name" value="FN3_sf"/>
</dbReference>
<dbReference type="InterPro" id="IPR006558">
    <property type="entry name" value="LamG-like"/>
</dbReference>
<dbReference type="Pfam" id="PF14200">
    <property type="entry name" value="RicinB_lectin_2"/>
    <property type="match status" value="2"/>
</dbReference>
<dbReference type="InterPro" id="IPR008929">
    <property type="entry name" value="Chondroitin_lyas"/>
</dbReference>
<dbReference type="GO" id="GO:0004553">
    <property type="term" value="F:hydrolase activity, hydrolyzing O-glycosyl compounds"/>
    <property type="evidence" value="ECO:0007669"/>
    <property type="project" value="UniProtKB-ARBA"/>
</dbReference>
<dbReference type="SMART" id="SM00458">
    <property type="entry name" value="RICIN"/>
    <property type="match status" value="1"/>
</dbReference>
<reference evidence="5 6" key="1">
    <citation type="submission" date="2019-04" db="EMBL/GenBank/DDBJ databases">
        <title>Niastella caeni sp. nov., isolated from activated sludge.</title>
        <authorList>
            <person name="Sheng M."/>
        </authorList>
    </citation>
    <scope>NUCLEOTIDE SEQUENCE [LARGE SCALE GENOMIC DNA]</scope>
    <source>
        <strain evidence="5 6">HX-2-15</strain>
    </source>
</reference>
<feature type="chain" id="PRO_5020526063" evidence="3">
    <location>
        <begin position="33"/>
        <end position="2281"/>
    </location>
</feature>
<dbReference type="SUPFAM" id="SSF49899">
    <property type="entry name" value="Concanavalin A-like lectins/glucanases"/>
    <property type="match status" value="2"/>
</dbReference>
<dbReference type="InterPro" id="IPR003961">
    <property type="entry name" value="FN3_dom"/>
</dbReference>
<dbReference type="InterPro" id="IPR015919">
    <property type="entry name" value="Cadherin-like_sf"/>
</dbReference>
<organism evidence="5 6">
    <name type="scientific">Niastella caeni</name>
    <dbReference type="NCBI Taxonomy" id="2569763"/>
    <lineage>
        <taxon>Bacteria</taxon>
        <taxon>Pseudomonadati</taxon>
        <taxon>Bacteroidota</taxon>
        <taxon>Chitinophagia</taxon>
        <taxon>Chitinophagales</taxon>
        <taxon>Chitinophagaceae</taxon>
        <taxon>Niastella</taxon>
    </lineage>
</organism>
<dbReference type="SUPFAM" id="SSF49313">
    <property type="entry name" value="Cadherin-like"/>
    <property type="match status" value="1"/>
</dbReference>
<proteinExistence type="predicted"/>
<dbReference type="Gene3D" id="2.60.40.1080">
    <property type="match status" value="2"/>
</dbReference>
<evidence type="ECO:0000256" key="2">
    <source>
        <dbReference type="ARBA" id="ARBA00023157"/>
    </source>
</evidence>
<evidence type="ECO:0000259" key="4">
    <source>
        <dbReference type="PROSITE" id="PS50853"/>
    </source>
</evidence>
<evidence type="ECO:0000313" key="6">
    <source>
        <dbReference type="Proteomes" id="UP000306918"/>
    </source>
</evidence>
<dbReference type="NCBIfam" id="TIGR04183">
    <property type="entry name" value="Por_Secre_tail"/>
    <property type="match status" value="1"/>
</dbReference>
<dbReference type="InterPro" id="IPR008964">
    <property type="entry name" value="Invasin/intimin_cell_adhesion"/>
</dbReference>
<dbReference type="InterPro" id="IPR013783">
    <property type="entry name" value="Ig-like_fold"/>
</dbReference>
<protein>
    <submittedName>
        <fullName evidence="5">T9SS type A sorting domain-containing protein</fullName>
    </submittedName>
</protein>
<keyword evidence="6" id="KW-1185">Reference proteome</keyword>
<sequence length="2281" mass="242550">MSKFLTALPKISMLSRLWAILFIFFLSPHASAQTFTHPGAPLSRSDLDILKAHIQAGDYPWKQAYDVLAADGKSQLTYTYQAFATVTRSPDLNLWRWRNDMVAAFNLSLMWYFTDNEAYAAKARDILIAWATTQTQFGGQLGNLDLGDYAYAYGGAASMLRGTWSGWTAENTAAVKNLFNNVYWPPSGCGGYALGPANKGTLSLATGAVIAAFSDDPAKMAHIVYLSRYIASTGLKNTLPNGQNGESLRDQGHAHGTWNNLAFVAEVLYKQGIDIYSDLEDRILANAEYFSRKNLSIPIPFVPFGTIDAYYLNDVTVPWDMGRFGPTLAHGAYVIRKKQSSVYLNKLLNAIPRRFDPVITWFYKSEDNATATVPPQTETVPVPTKVGAGGLTSLDIGTASPAGSSSYNNNVWTVKGSGDIWTHGADALHFVYKELAGNCSIIAKVESIGGSSNARAGVMIRSDLTPTSAQRAWIAVTPGVKAEAFMHGWSELRGGSYYEKASRPITGIPYWVKVERVGEMVAVYYSPDGASWAASHEGRYTGFTGNAYIGLAVSSNANGTLNTATFSNVSITGGQGGVVTAPEAPHSVYAYPGDKQMRVRWLSSFGADSYTLKRSATENGTYTTIATGLTGNTFLDENVANGQTYYYKVCAVNAAGTSADSPGDGGVPEAPPVPQVLNSDSFNGIYRIIVTHSNKAVEVKNSSTAEGALLGQNTYSSSSNQHWRITPISGTDYKIVNLLSGKAMDVVNNAIANGAAIEQRTYSATDSAQVWSVKDRENGTFSIVGKQSQKALEVASSSTLDGAAMNLNRWLDNPNQIYRIEPVTASDMDSAYLKKLAEAIKLRDTTQTSATVEGGKFPVAAKVQLNDSITYVQSLYNPQSTVFQMNDYVTILENAMERYKAAMYYFTNTLADGNYYIKPLASDSLWTRNETNKPLFDVPNPNPLVQMWNVKKQGNGRYKITCLSAPPSAFSNYIYEDALFGRNVIAYNDAYNSFNIYSNGTSQAVQRAQNAGNGYWYKSGNQILAVLGSNNDPVPYSFPFRFVPVGTVPISLTASAADGKNILEWDPIANFAYNIKRSTTPGGPYTTIGTVSTTAFADTTVSNGTSYYYIVASPDGVATSEEVLASRNAGKIYLKFDETSGNRCVSSWGTTYGTLAATATRDTGKTGNALKLDGTSTSYATLPAGIMSTVTDFTISAWVKMDALANWMRVFDFGNSTTQYMYFTVQGGTTTANGVTLSTVKYGIKNGGTELSVTSPYAFPLNTWVHLAVTQSADTVKLYINGALVATKLNININPSQLTPTGTTTGTSLNYLGKSQFNDPLFKGSIDEFKIYKRALPASEVAESMMVGQTVTFNVLAPTLMGDADFDLEATASSGLPVTFTSSDTTVATIEDGTVHILSAGTTIITAAQEGNEIYGAASQSRTLLVGITTNTQLSTLMGRPFSYTITDRPYSHFTATGLPAGLSINATTGVISGTPTEYGTFSVVIGASNGGIPGTQAITLTVQNNVVSNVLVASGDAENILEWDAIQDLTYSIKRSTTSGGPYTAIGSANTTRFTDTNVSNGAIYYYVVAAVDSVGEMPLSTEVLALPNAGQLTYLKFDEASGTRAVDSWGAIHGTLAATAARDAGKYGTSLKLNGTAASYATLPTGIVSSLSDFTVSTWVKMDALANWMRVFDLGNSTTQYMFLTVQAGTVTNSDGSKSSIVRYAIKNGGTELNVSSPYAFPLNTWVHLAVTQSGNTARLYLNGALVGTNTNVNITPSQLTPAGATTGTSLNYLGKSQFNDPLFKGSIDEFKIYKRALSDAEIAESMKRSQIITFNALSQKQVGDDDFNAGAIASSGLAVKYSSSDTTVAMIVNGLIRIVGRGTTTITASQSGDSIYKAATAVSQQLSVYQLPTVITKNLQIAVDANGNASITPQQVDDGSVSYAGALTLSLDRTNFTCSDIGSPITVILTGTDADGHSSTATAQVTVIDDQKPTATAPAGQFFCYSQSGAYSVPPLTASDNCGVASISYAVSGATARNGIGTDASGVFNAGQSTITWTVTDIHGNVDTAATIVTVNASMAATIPDVYAMNPAVDVKNTIYMGYGPASLTVTASATGGTAPYTYSWSNGAGTQSISVSAAGTYSLTVADSKGCTTTAAIVMNTLDVRCGNNNDKVMICHNNNAICVASSSVQAHLNHGDHLGDCTASVTRINAENESVEASSRKIIVYPNPVTEELNIRVSGVEAGTVVKMYDQNGALIKTLLVKGTSEAIPVRGLPAGMYYLQIKARGGLIIKKIVKL</sequence>
<dbReference type="SUPFAM" id="SSF49265">
    <property type="entry name" value="Fibronectin type III"/>
    <property type="match status" value="2"/>
</dbReference>
<dbReference type="InterPro" id="IPR013320">
    <property type="entry name" value="ConA-like_dom_sf"/>
</dbReference>
<dbReference type="GO" id="GO:0005975">
    <property type="term" value="P:carbohydrate metabolic process"/>
    <property type="evidence" value="ECO:0007669"/>
    <property type="project" value="UniProtKB-ARBA"/>
</dbReference>
<accession>A0A4S8HWV9</accession>
<dbReference type="PROSITE" id="PS50231">
    <property type="entry name" value="RICIN_B_LECTIN"/>
    <property type="match status" value="1"/>
</dbReference>
<name>A0A4S8HWV9_9BACT</name>
<dbReference type="GO" id="GO:0004222">
    <property type="term" value="F:metalloendopeptidase activity"/>
    <property type="evidence" value="ECO:0007669"/>
    <property type="project" value="TreeGrafter"/>
</dbReference>
<dbReference type="OrthoDB" id="355609at2"/>
<dbReference type="GO" id="GO:0005615">
    <property type="term" value="C:extracellular space"/>
    <property type="evidence" value="ECO:0007669"/>
    <property type="project" value="TreeGrafter"/>
</dbReference>
<dbReference type="PANTHER" id="PTHR46130:SF3">
    <property type="entry name" value="CHROMOSOME UNDETERMINED SCAFFOLD_33, WHOLE GENOME SHOTGUN SEQUENCE"/>
    <property type="match status" value="1"/>
</dbReference>
<evidence type="ECO:0000256" key="1">
    <source>
        <dbReference type="ARBA" id="ARBA00022729"/>
    </source>
</evidence>
<dbReference type="SUPFAM" id="SSF49373">
    <property type="entry name" value="Invasin/intimin cell-adhesion fragments"/>
    <property type="match status" value="1"/>
</dbReference>
<dbReference type="RefSeq" id="WP_136576937.1">
    <property type="nucleotide sequence ID" value="NZ_STFF01000002.1"/>
</dbReference>
<evidence type="ECO:0000313" key="5">
    <source>
        <dbReference type="EMBL" id="THU40183.1"/>
    </source>
</evidence>
<dbReference type="Pfam" id="PF13385">
    <property type="entry name" value="Laminin_G_3"/>
    <property type="match status" value="2"/>
</dbReference>
<gene>
    <name evidence="5" type="ORF">FAM09_09920</name>
</gene>
<dbReference type="SUPFAM" id="SSF48230">
    <property type="entry name" value="Chondroitin AC/alginate lyase"/>
    <property type="match status" value="1"/>
</dbReference>
<dbReference type="Gene3D" id="2.60.40.10">
    <property type="entry name" value="Immunoglobulins"/>
    <property type="match status" value="4"/>
</dbReference>
<dbReference type="PANTHER" id="PTHR46130">
    <property type="entry name" value="LAMGL DOMAIN-CONTAINING PROTEIN"/>
    <property type="match status" value="1"/>
</dbReference>
<dbReference type="Proteomes" id="UP000306918">
    <property type="component" value="Unassembled WGS sequence"/>
</dbReference>
<dbReference type="Pfam" id="PF18962">
    <property type="entry name" value="Por_Secre_tail"/>
    <property type="match status" value="1"/>
</dbReference>